<feature type="compositionally biased region" description="Basic and acidic residues" evidence="2">
    <location>
        <begin position="178"/>
        <end position="187"/>
    </location>
</feature>
<feature type="compositionally biased region" description="Basic and acidic residues" evidence="2">
    <location>
        <begin position="1"/>
        <end position="26"/>
    </location>
</feature>
<dbReference type="GeneID" id="129323550"/>
<dbReference type="GO" id="GO:0036503">
    <property type="term" value="P:ERAD pathway"/>
    <property type="evidence" value="ECO:0007669"/>
    <property type="project" value="TreeGrafter"/>
</dbReference>
<dbReference type="GO" id="GO:0032436">
    <property type="term" value="P:positive regulation of proteasomal ubiquitin-dependent protein catabolic process"/>
    <property type="evidence" value="ECO:0007669"/>
    <property type="project" value="TreeGrafter"/>
</dbReference>
<dbReference type="InterPro" id="IPR036869">
    <property type="entry name" value="J_dom_sf"/>
</dbReference>
<name>A0AA97IUY6_EUBMA</name>
<keyword evidence="1" id="KW-0143">Chaperone</keyword>
<feature type="compositionally biased region" description="Polar residues" evidence="2">
    <location>
        <begin position="92"/>
        <end position="103"/>
    </location>
</feature>
<dbReference type="RefSeq" id="XP_054826060.1">
    <property type="nucleotide sequence ID" value="XM_054970085.1"/>
</dbReference>
<feature type="compositionally biased region" description="Basic and acidic residues" evidence="2">
    <location>
        <begin position="122"/>
        <end position="136"/>
    </location>
</feature>
<evidence type="ECO:0000256" key="2">
    <source>
        <dbReference type="SAM" id="MobiDB-lite"/>
    </source>
</evidence>
<dbReference type="AlphaFoldDB" id="A0AA97IUY6"/>
<dbReference type="GO" id="GO:0051082">
    <property type="term" value="F:unfolded protein binding"/>
    <property type="evidence" value="ECO:0007669"/>
    <property type="project" value="InterPro"/>
</dbReference>
<dbReference type="PANTHER" id="PTHR45168">
    <property type="entry name" value="DNAJ HOMOLOG SUBFAMILY B MEMBER 2"/>
    <property type="match status" value="1"/>
</dbReference>
<sequence>MTEKESHAKADKLISEDGKLSPEKSNESFSAYEESSFESYDEFCSDEEFSYESEESSEQSSESSSSESSSESSFKSNQLNLESDSESRDISPESNKSFQSQVFTKFHKNNQKKKSKLRPKKKDFSAHKQALQDKRNGLPTGEESLPAMTTELHTSKSIKKSFPENSEKSETQTGKNKPCPEKNKQENENWESNTGKKRLAKLKTESCCREGKLYTRKEKQHNVKVEMLHAKNKLQKGKADDHSGKYEMQIKKSLAVKNRFYTRFEHIQRSEHNAGKKELLDKSESGIRYLRYTKRKVSPSLRQYNQPGKTKWQSPRSKWQAGKNRTYFQMNELQTETSMLHVEKSNMDIQTRGLLFRKNKTSVQTKDLPKERNNMEIYNWPLRSINSTMVDYYQALGIPQTASSDDIKKSYRKNALKWHPDKNPGNKEYAEKRFKEIAEAYEVLSDSKRSVPFLLLHLLQGFQNYKRDLYDLYGIEGLIGASIGTDYYQSTGGTPDFTFTFRNADEVFRDFFGEQDPFTELFDDLPPFVDQDNNMSQLIMPGGVTYSYCSYTSPGQTEFFTTFGPGAELGIGYRSVSTTTKYLNGKRITTRRILENGQERVEIDEDGALKVADVHDLGSSMKARVEHFRHEQPEILSSTTDILTPPRSQSAESAIAFPEDEDKDLHRAMAYSLSEMENVGQHQVNSYGPKKRRGSTWRAHKRISGPNEEVGGPLVPQTMAIRAKSPGGGDNKKGTEDKLAEGPKAGGSTEAPRSQLVHEENDSAPRDIRYVFPARRDRESIMCIIL</sequence>
<dbReference type="PROSITE" id="PS50076">
    <property type="entry name" value="DNAJ_2"/>
    <property type="match status" value="1"/>
</dbReference>
<dbReference type="InterPro" id="IPR001623">
    <property type="entry name" value="DnaJ_domain"/>
</dbReference>
<accession>A0AA97IUY6</accession>
<organism evidence="4 5">
    <name type="scientific">Eublepharis macularius</name>
    <name type="common">Leopard gecko</name>
    <name type="synonym">Cyrtodactylus macularius</name>
    <dbReference type="NCBI Taxonomy" id="481883"/>
    <lineage>
        <taxon>Eukaryota</taxon>
        <taxon>Metazoa</taxon>
        <taxon>Chordata</taxon>
        <taxon>Craniata</taxon>
        <taxon>Vertebrata</taxon>
        <taxon>Euteleostomi</taxon>
        <taxon>Lepidosauria</taxon>
        <taxon>Squamata</taxon>
        <taxon>Bifurcata</taxon>
        <taxon>Gekkota</taxon>
        <taxon>Eublepharidae</taxon>
        <taxon>Eublepharinae</taxon>
        <taxon>Eublepharis</taxon>
    </lineage>
</organism>
<dbReference type="SMART" id="SM00271">
    <property type="entry name" value="DnaJ"/>
    <property type="match status" value="1"/>
</dbReference>
<evidence type="ECO:0000313" key="4">
    <source>
        <dbReference type="Proteomes" id="UP001190640"/>
    </source>
</evidence>
<dbReference type="GO" id="GO:0042026">
    <property type="term" value="P:protein refolding"/>
    <property type="evidence" value="ECO:0007669"/>
    <property type="project" value="TreeGrafter"/>
</dbReference>
<dbReference type="PRINTS" id="PR00625">
    <property type="entry name" value="JDOMAIN"/>
</dbReference>
<feature type="region of interest" description="Disordered" evidence="2">
    <location>
        <begin position="680"/>
        <end position="764"/>
    </location>
</feature>
<feature type="compositionally biased region" description="Low complexity" evidence="2">
    <location>
        <begin position="58"/>
        <end position="76"/>
    </location>
</feature>
<feature type="domain" description="J" evidence="3">
    <location>
        <begin position="391"/>
        <end position="474"/>
    </location>
</feature>
<proteinExistence type="predicted"/>
<evidence type="ECO:0000259" key="3">
    <source>
        <dbReference type="PROSITE" id="PS50076"/>
    </source>
</evidence>
<gene>
    <name evidence="5" type="primary">LOC129323550</name>
</gene>
<dbReference type="KEGG" id="emc:129323550"/>
<dbReference type="GO" id="GO:0030544">
    <property type="term" value="F:Hsp70 protein binding"/>
    <property type="evidence" value="ECO:0007669"/>
    <property type="project" value="InterPro"/>
</dbReference>
<dbReference type="Pfam" id="PF00226">
    <property type="entry name" value="DnaJ"/>
    <property type="match status" value="1"/>
</dbReference>
<dbReference type="GO" id="GO:0005829">
    <property type="term" value="C:cytosol"/>
    <property type="evidence" value="ECO:0007669"/>
    <property type="project" value="TreeGrafter"/>
</dbReference>
<feature type="compositionally biased region" description="Acidic residues" evidence="2">
    <location>
        <begin position="35"/>
        <end position="57"/>
    </location>
</feature>
<dbReference type="InterPro" id="IPR043183">
    <property type="entry name" value="DNJB2/6-like"/>
</dbReference>
<dbReference type="PANTHER" id="PTHR45168:SF1">
    <property type="entry name" value="DNAJ HOMOLOG SUBFAMILY B MEMBER 2"/>
    <property type="match status" value="1"/>
</dbReference>
<feature type="compositionally biased region" description="Basic and acidic residues" evidence="2">
    <location>
        <begin position="730"/>
        <end position="741"/>
    </location>
</feature>
<evidence type="ECO:0000313" key="5">
    <source>
        <dbReference type="RefSeq" id="XP_054826060.1"/>
    </source>
</evidence>
<dbReference type="GO" id="GO:0001671">
    <property type="term" value="F:ATPase activator activity"/>
    <property type="evidence" value="ECO:0007669"/>
    <property type="project" value="TreeGrafter"/>
</dbReference>
<dbReference type="Gene3D" id="1.10.287.110">
    <property type="entry name" value="DnaJ domain"/>
    <property type="match status" value="1"/>
</dbReference>
<reference evidence="5" key="1">
    <citation type="submission" date="2025-08" db="UniProtKB">
        <authorList>
            <consortium name="RefSeq"/>
        </authorList>
    </citation>
    <scope>IDENTIFICATION</scope>
    <source>
        <tissue evidence="5">Blood</tissue>
    </source>
</reference>
<keyword evidence="4" id="KW-1185">Reference proteome</keyword>
<protein>
    <submittedName>
        <fullName evidence="5">Uncharacterized protein LOC129323550</fullName>
    </submittedName>
</protein>
<evidence type="ECO:0000256" key="1">
    <source>
        <dbReference type="ARBA" id="ARBA00023186"/>
    </source>
</evidence>
<feature type="compositionally biased region" description="Basic and acidic residues" evidence="2">
    <location>
        <begin position="161"/>
        <end position="170"/>
    </location>
</feature>
<dbReference type="CDD" id="cd06257">
    <property type="entry name" value="DnaJ"/>
    <property type="match status" value="1"/>
</dbReference>
<feature type="region of interest" description="Disordered" evidence="2">
    <location>
        <begin position="1"/>
        <end position="197"/>
    </location>
</feature>
<dbReference type="SUPFAM" id="SSF46565">
    <property type="entry name" value="Chaperone J-domain"/>
    <property type="match status" value="1"/>
</dbReference>
<dbReference type="Proteomes" id="UP001190640">
    <property type="component" value="Chromosome 2"/>
</dbReference>
<feature type="compositionally biased region" description="Basic residues" evidence="2">
    <location>
        <begin position="105"/>
        <end position="121"/>
    </location>
</feature>
<feature type="compositionally biased region" description="Basic residues" evidence="2">
    <location>
        <begin position="689"/>
        <end position="703"/>
    </location>
</feature>
<dbReference type="GO" id="GO:0005789">
    <property type="term" value="C:endoplasmic reticulum membrane"/>
    <property type="evidence" value="ECO:0007669"/>
    <property type="project" value="TreeGrafter"/>
</dbReference>